<protein>
    <submittedName>
        <fullName evidence="1">Sporulation protein</fullName>
    </submittedName>
</protein>
<sequence length="84" mass="9998">MDKTLAYLRESLSNWTKSEEIIVESINSKLENNHYKNEVTFLEDLSEEEAGFLTRILENEVKYADDQHDSIRKRELMNIYELLT</sequence>
<dbReference type="InterPro" id="IPR020255">
    <property type="entry name" value="CsgA"/>
</dbReference>
<organism evidence="1 2">
    <name type="scientific">Exobacillus caeni</name>
    <dbReference type="NCBI Taxonomy" id="2574798"/>
    <lineage>
        <taxon>Bacteria</taxon>
        <taxon>Bacillati</taxon>
        <taxon>Bacillota</taxon>
        <taxon>Bacilli</taxon>
        <taxon>Bacillales</taxon>
        <taxon>Guptibacillaceae</taxon>
        <taxon>Exobacillus</taxon>
    </lineage>
</organism>
<reference evidence="1 2" key="1">
    <citation type="submission" date="2019-04" db="EMBL/GenBank/DDBJ databases">
        <title>Bacillus caeni sp. nov., a bacterium isolated from mangrove sediment.</title>
        <authorList>
            <person name="Huang H."/>
            <person name="Mo K."/>
            <person name="Hu Y."/>
        </authorList>
    </citation>
    <scope>NUCLEOTIDE SEQUENCE [LARGE SCALE GENOMIC DNA]</scope>
    <source>
        <strain evidence="1 2">HB172195</strain>
    </source>
</reference>
<dbReference type="AlphaFoldDB" id="A0A5R9F806"/>
<evidence type="ECO:0000313" key="1">
    <source>
        <dbReference type="EMBL" id="TLS35865.1"/>
    </source>
</evidence>
<evidence type="ECO:0000313" key="2">
    <source>
        <dbReference type="Proteomes" id="UP000308230"/>
    </source>
</evidence>
<name>A0A5R9F806_9BACL</name>
<dbReference type="Proteomes" id="UP000308230">
    <property type="component" value="Unassembled WGS sequence"/>
</dbReference>
<accession>A0A5R9F806</accession>
<proteinExistence type="predicted"/>
<dbReference type="RefSeq" id="WP_138128301.1">
    <property type="nucleotide sequence ID" value="NZ_SWLG01000015.1"/>
</dbReference>
<gene>
    <name evidence="1" type="ORF">FCL54_17865</name>
</gene>
<dbReference type="OrthoDB" id="2938007at2"/>
<dbReference type="EMBL" id="SWLG01000015">
    <property type="protein sequence ID" value="TLS35865.1"/>
    <property type="molecule type" value="Genomic_DNA"/>
</dbReference>
<keyword evidence="2" id="KW-1185">Reference proteome</keyword>
<dbReference type="Pfam" id="PF17334">
    <property type="entry name" value="CsgA"/>
    <property type="match status" value="1"/>
</dbReference>
<comment type="caution">
    <text evidence="1">The sequence shown here is derived from an EMBL/GenBank/DDBJ whole genome shotgun (WGS) entry which is preliminary data.</text>
</comment>